<evidence type="ECO:0000313" key="2">
    <source>
        <dbReference type="EMBL" id="CAK9037143.1"/>
    </source>
</evidence>
<evidence type="ECO:0000256" key="1">
    <source>
        <dbReference type="SAM" id="MobiDB-lite"/>
    </source>
</evidence>
<evidence type="ECO:0000313" key="3">
    <source>
        <dbReference type="Proteomes" id="UP001642464"/>
    </source>
</evidence>
<dbReference type="Proteomes" id="UP001642464">
    <property type="component" value="Unassembled WGS sequence"/>
</dbReference>
<name>A0ABP0LEW2_9DINO</name>
<sequence>MVEGNNDKLTAPTLALAETLPGNLEEEGYEGDPRCQKCDTVVSADDIVVKHVTKGVQKKVLCKSCHAVQTMMARSFEEMPAGWDDLSHEDSVEFYKTMLQKKAEGPLRFQVLRAEMKAVLINRTLQETKKGFNGEFQPLSFWSQRGYDTQRIQEKAEKMDHDVLGPTYRVDIFHVSSETIKQRVEEALLKVDKTVKRKRIPKAKANNKRRNKGENKENEPVEAIEPVDPDLMDLVDLESDDSCVVSRIISVVPKGKTEKQIAAAQKREALKAQREAAKDSKVVTGLASKTLTTMQPVLERMSKAEKGLKTEDIDKVVLDSFMEKKALAEKLVEQAQRILKTVGSGGIAAKDSLEMDSDKAVSTEIKSMNQVLKSLNLAKKSASSKD</sequence>
<proteinExistence type="predicted"/>
<comment type="caution">
    <text evidence="2">The sequence shown here is derived from an EMBL/GenBank/DDBJ whole genome shotgun (WGS) entry which is preliminary data.</text>
</comment>
<keyword evidence="3" id="KW-1185">Reference proteome</keyword>
<organism evidence="2 3">
    <name type="scientific">Durusdinium trenchii</name>
    <dbReference type="NCBI Taxonomy" id="1381693"/>
    <lineage>
        <taxon>Eukaryota</taxon>
        <taxon>Sar</taxon>
        <taxon>Alveolata</taxon>
        <taxon>Dinophyceae</taxon>
        <taxon>Suessiales</taxon>
        <taxon>Symbiodiniaceae</taxon>
        <taxon>Durusdinium</taxon>
    </lineage>
</organism>
<reference evidence="2 3" key="1">
    <citation type="submission" date="2024-02" db="EMBL/GenBank/DDBJ databases">
        <authorList>
            <person name="Chen Y."/>
            <person name="Shah S."/>
            <person name="Dougan E. K."/>
            <person name="Thang M."/>
            <person name="Chan C."/>
        </authorList>
    </citation>
    <scope>NUCLEOTIDE SEQUENCE [LARGE SCALE GENOMIC DNA]</scope>
</reference>
<feature type="compositionally biased region" description="Basic residues" evidence="1">
    <location>
        <begin position="199"/>
        <end position="211"/>
    </location>
</feature>
<protein>
    <submittedName>
        <fullName evidence="2">Uncharacterized protein</fullName>
    </submittedName>
</protein>
<feature type="region of interest" description="Disordered" evidence="1">
    <location>
        <begin position="199"/>
        <end position="222"/>
    </location>
</feature>
<dbReference type="EMBL" id="CAXAMM010015780">
    <property type="protein sequence ID" value="CAK9037143.1"/>
    <property type="molecule type" value="Genomic_DNA"/>
</dbReference>
<gene>
    <name evidence="2" type="ORF">SCF082_LOCUS22022</name>
</gene>
<accession>A0ABP0LEW2</accession>